<dbReference type="RefSeq" id="WP_147022973.1">
    <property type="nucleotide sequence ID" value="NZ_BJYU01000183.1"/>
</dbReference>
<name>A0A512C294_9HYPH</name>
<organism evidence="1 2">
    <name type="scientific">Microvirga aerophila</name>
    <dbReference type="NCBI Taxonomy" id="670291"/>
    <lineage>
        <taxon>Bacteria</taxon>
        <taxon>Pseudomonadati</taxon>
        <taxon>Pseudomonadota</taxon>
        <taxon>Alphaproteobacteria</taxon>
        <taxon>Hyphomicrobiales</taxon>
        <taxon>Methylobacteriaceae</taxon>
        <taxon>Microvirga</taxon>
    </lineage>
</organism>
<comment type="caution">
    <text evidence="1">The sequence shown here is derived from an EMBL/GenBank/DDBJ whole genome shotgun (WGS) entry which is preliminary data.</text>
</comment>
<keyword evidence="2" id="KW-1185">Reference proteome</keyword>
<sequence length="66" mass="7640">MVDRKLLKEALSELVVLKNRVHDPSRFLGYLYVAALEEWAERLSVHPGKLNKVVTIREAISSHYLH</sequence>
<dbReference type="AlphaFoldDB" id="A0A512C294"/>
<proteinExistence type="predicted"/>
<accession>A0A512C294</accession>
<evidence type="ECO:0000313" key="1">
    <source>
        <dbReference type="EMBL" id="GEO18344.1"/>
    </source>
</evidence>
<reference evidence="1 2" key="1">
    <citation type="submission" date="2019-07" db="EMBL/GenBank/DDBJ databases">
        <title>Whole genome shotgun sequence of Microvirga aerophila NBRC 106136.</title>
        <authorList>
            <person name="Hosoyama A."/>
            <person name="Uohara A."/>
            <person name="Ohji S."/>
            <person name="Ichikawa N."/>
        </authorList>
    </citation>
    <scope>NUCLEOTIDE SEQUENCE [LARGE SCALE GENOMIC DNA]</scope>
    <source>
        <strain evidence="1 2">NBRC 106136</strain>
    </source>
</reference>
<evidence type="ECO:0000313" key="2">
    <source>
        <dbReference type="Proteomes" id="UP000321085"/>
    </source>
</evidence>
<dbReference type="Proteomes" id="UP000321085">
    <property type="component" value="Unassembled WGS sequence"/>
</dbReference>
<protein>
    <submittedName>
        <fullName evidence="1">Uncharacterized protein</fullName>
    </submittedName>
</protein>
<dbReference type="EMBL" id="BJYU01000183">
    <property type="protein sequence ID" value="GEO18344.1"/>
    <property type="molecule type" value="Genomic_DNA"/>
</dbReference>
<gene>
    <name evidence="1" type="ORF">MAE02_60400</name>
</gene>